<evidence type="ECO:0000313" key="2">
    <source>
        <dbReference type="EMBL" id="OTF75442.1"/>
    </source>
</evidence>
<protein>
    <submittedName>
        <fullName evidence="2">Uncharacterized protein</fullName>
    </submittedName>
</protein>
<evidence type="ECO:0000313" key="3">
    <source>
        <dbReference type="Proteomes" id="UP000194236"/>
    </source>
</evidence>
<feature type="compositionally biased region" description="Polar residues" evidence="1">
    <location>
        <begin position="17"/>
        <end position="38"/>
    </location>
</feature>
<dbReference type="Proteomes" id="UP000194236">
    <property type="component" value="Unassembled WGS sequence"/>
</dbReference>
<accession>A0A1Y3B3P8</accession>
<keyword evidence="3" id="KW-1185">Reference proteome</keyword>
<sequence>MLTPNQLNSIAALHPALTSTDDNRNTANKLPNLSSHMTLGQVAADSAPNGTNNNNNNIDKISSRFGLHEDFKP</sequence>
<name>A0A1Y3B3P8_EURMA</name>
<dbReference type="AlphaFoldDB" id="A0A1Y3B3P8"/>
<gene>
    <name evidence="2" type="ORF">BLA29_002350</name>
</gene>
<comment type="caution">
    <text evidence="2">The sequence shown here is derived from an EMBL/GenBank/DDBJ whole genome shotgun (WGS) entry which is preliminary data.</text>
</comment>
<dbReference type="EMBL" id="MUJZ01041977">
    <property type="protein sequence ID" value="OTF75442.1"/>
    <property type="molecule type" value="Genomic_DNA"/>
</dbReference>
<organism evidence="2 3">
    <name type="scientific">Euroglyphus maynei</name>
    <name type="common">Mayne's house dust mite</name>
    <dbReference type="NCBI Taxonomy" id="6958"/>
    <lineage>
        <taxon>Eukaryota</taxon>
        <taxon>Metazoa</taxon>
        <taxon>Ecdysozoa</taxon>
        <taxon>Arthropoda</taxon>
        <taxon>Chelicerata</taxon>
        <taxon>Arachnida</taxon>
        <taxon>Acari</taxon>
        <taxon>Acariformes</taxon>
        <taxon>Sarcoptiformes</taxon>
        <taxon>Astigmata</taxon>
        <taxon>Psoroptidia</taxon>
        <taxon>Analgoidea</taxon>
        <taxon>Pyroglyphidae</taxon>
        <taxon>Pyroglyphinae</taxon>
        <taxon>Euroglyphus</taxon>
    </lineage>
</organism>
<feature type="region of interest" description="Disordered" evidence="1">
    <location>
        <begin position="1"/>
        <end position="73"/>
    </location>
</feature>
<proteinExistence type="predicted"/>
<evidence type="ECO:0000256" key="1">
    <source>
        <dbReference type="SAM" id="MobiDB-lite"/>
    </source>
</evidence>
<reference evidence="2 3" key="1">
    <citation type="submission" date="2017-03" db="EMBL/GenBank/DDBJ databases">
        <title>Genome Survey of Euroglyphus maynei.</title>
        <authorList>
            <person name="Arlian L.G."/>
            <person name="Morgan M.S."/>
            <person name="Rider S.D."/>
        </authorList>
    </citation>
    <scope>NUCLEOTIDE SEQUENCE [LARGE SCALE GENOMIC DNA]</scope>
    <source>
        <strain evidence="2">Arlian Lab</strain>
        <tissue evidence="2">Whole body</tissue>
    </source>
</reference>